<protein>
    <submittedName>
        <fullName evidence="1">Uncharacterized protein</fullName>
    </submittedName>
</protein>
<keyword evidence="2" id="KW-1185">Reference proteome</keyword>
<evidence type="ECO:0000313" key="2">
    <source>
        <dbReference type="Proteomes" id="UP000447434"/>
    </source>
</evidence>
<dbReference type="Proteomes" id="UP000447434">
    <property type="component" value="Chromosome 19"/>
</dbReference>
<dbReference type="PANTHER" id="PTHR33356:SF16">
    <property type="entry name" value="G PATCH DOMAIN PROTEIN"/>
    <property type="match status" value="1"/>
</dbReference>
<dbReference type="OrthoDB" id="1709562at2759"/>
<dbReference type="PANTHER" id="PTHR33356">
    <property type="entry name" value="TIP41-LIKE PROTEIN"/>
    <property type="match status" value="1"/>
</dbReference>
<reference evidence="2" key="1">
    <citation type="journal article" date="2020" name="Nat. Commun.">
        <title>Genome sequence of the cluster root forming white lupin.</title>
        <authorList>
            <person name="Hufnagel B."/>
            <person name="Marques A."/>
            <person name="Soriano A."/>
            <person name="Marques L."/>
            <person name="Divol F."/>
            <person name="Doumas P."/>
            <person name="Sallet E."/>
            <person name="Mancinotti D."/>
            <person name="Carrere S."/>
            <person name="Marande W."/>
            <person name="Arribat S."/>
            <person name="Keller J."/>
            <person name="Huneau C."/>
            <person name="Blein T."/>
            <person name="Aime D."/>
            <person name="Laguerre M."/>
            <person name="Taylor J."/>
            <person name="Schubert V."/>
            <person name="Nelson M."/>
            <person name="Geu-Flores F."/>
            <person name="Crespi M."/>
            <person name="Gallardo-Guerrero K."/>
            <person name="Delaux P.-M."/>
            <person name="Salse J."/>
            <person name="Berges H."/>
            <person name="Guyot R."/>
            <person name="Gouzy J."/>
            <person name="Peret B."/>
        </authorList>
    </citation>
    <scope>NUCLEOTIDE SEQUENCE [LARGE SCALE GENOMIC DNA]</scope>
    <source>
        <strain evidence="2">cv. Amiga</strain>
    </source>
</reference>
<name>A0A6A4NZE5_LUPAL</name>
<evidence type="ECO:0000313" key="1">
    <source>
        <dbReference type="EMBL" id="KAE9593274.1"/>
    </source>
</evidence>
<organism evidence="1 2">
    <name type="scientific">Lupinus albus</name>
    <name type="common">White lupine</name>
    <name type="synonym">Lupinus termis</name>
    <dbReference type="NCBI Taxonomy" id="3870"/>
    <lineage>
        <taxon>Eukaryota</taxon>
        <taxon>Viridiplantae</taxon>
        <taxon>Streptophyta</taxon>
        <taxon>Embryophyta</taxon>
        <taxon>Tracheophyta</taxon>
        <taxon>Spermatophyta</taxon>
        <taxon>Magnoliopsida</taxon>
        <taxon>eudicotyledons</taxon>
        <taxon>Gunneridae</taxon>
        <taxon>Pentapetalae</taxon>
        <taxon>rosids</taxon>
        <taxon>fabids</taxon>
        <taxon>Fabales</taxon>
        <taxon>Fabaceae</taxon>
        <taxon>Papilionoideae</taxon>
        <taxon>50 kb inversion clade</taxon>
        <taxon>genistoids sensu lato</taxon>
        <taxon>core genistoids</taxon>
        <taxon>Genisteae</taxon>
        <taxon>Lupinus</taxon>
    </lineage>
</organism>
<dbReference type="EMBL" id="WOCE01000019">
    <property type="protein sequence ID" value="KAE9593274.1"/>
    <property type="molecule type" value="Genomic_DNA"/>
</dbReference>
<dbReference type="AlphaFoldDB" id="A0A6A4NZE5"/>
<accession>A0A6A4NZE5</accession>
<proteinExistence type="predicted"/>
<comment type="caution">
    <text evidence="1">The sequence shown here is derived from an EMBL/GenBank/DDBJ whole genome shotgun (WGS) entry which is preliminary data.</text>
</comment>
<sequence>MSHFMHLQDQNHGKFHISRNLEPKSIGSHQSTMRSRLGLDQGSLKGSLDSTNSMVGMFEKMKLQESSYGNTFSNVVPSTYHQSFSQDQIQLSRLKQEQFLSRKQKLVAYRESHDRIPHQYEPNEEIMQFQKKGKGVVVKSGNSGQQRNRPIRPAPTFHKTVSEKQALFLDGSASRATSCGTGVFLPRGGTGVPSNRPGKGCSTVLIPARVVQALQLHFDQMAATPGPKVVGYPPLHDVIVSNRDGMYSLQSRQSVKAKNQNEMTLPQEWTY</sequence>
<gene>
    <name evidence="1" type="ORF">Lalb_Chr19g0138041</name>
</gene>